<dbReference type="EC" id="5.99.1.4" evidence="1"/>
<feature type="domain" description="DSBA-like thioredoxin" evidence="2">
    <location>
        <begin position="4"/>
        <end position="193"/>
    </location>
</feature>
<dbReference type="Gene3D" id="3.40.30.10">
    <property type="entry name" value="Glutaredoxin"/>
    <property type="match status" value="1"/>
</dbReference>
<evidence type="ECO:0000313" key="4">
    <source>
        <dbReference type="Proteomes" id="UP001432360"/>
    </source>
</evidence>
<evidence type="ECO:0000256" key="1">
    <source>
        <dbReference type="PIRNR" id="PIRNR006386"/>
    </source>
</evidence>
<dbReference type="InterPro" id="IPR036249">
    <property type="entry name" value="Thioredoxin-like_sf"/>
</dbReference>
<keyword evidence="1" id="KW-0413">Isomerase</keyword>
<dbReference type="Proteomes" id="UP001432360">
    <property type="component" value="Plasmid pSchITTGS70d"/>
</dbReference>
<name>A0ABZ2BLE1_9HYPH</name>
<dbReference type="PIRSF" id="PIRSF006386">
    <property type="entry name" value="HCCAis_GSTk"/>
    <property type="match status" value="1"/>
</dbReference>
<comment type="catalytic activity">
    <reaction evidence="1">
        <text>2-hydroxychromene-2-carboxylate = (3E)-4-(2-hydroxyphenyl)-2-oxobut-3-enoate</text>
        <dbReference type="Rhea" id="RHEA:27401"/>
        <dbReference type="ChEBI" id="CHEBI:59350"/>
        <dbReference type="ChEBI" id="CHEBI:59353"/>
        <dbReference type="EC" id="5.99.1.4"/>
    </reaction>
</comment>
<comment type="similarity">
    <text evidence="1">Belongs to the GST superfamily. NadH family.</text>
</comment>
<keyword evidence="3" id="KW-0614">Plasmid</keyword>
<dbReference type="InterPro" id="IPR014440">
    <property type="entry name" value="HCCAis_GSTk"/>
</dbReference>
<dbReference type="RefSeq" id="WP_331376079.1">
    <property type="nucleotide sequence ID" value="NZ_CP133152.1"/>
</dbReference>
<dbReference type="PANTHER" id="PTHR42943">
    <property type="entry name" value="GLUTATHIONE S-TRANSFERASE KAPPA"/>
    <property type="match status" value="1"/>
</dbReference>
<protein>
    <recommendedName>
        <fullName evidence="1">2-hydroxychromene-2-carboxylate isomerase</fullName>
        <ecNumber evidence="1">5.99.1.4</ecNumber>
    </recommendedName>
</protein>
<gene>
    <name evidence="3" type="ORF">RB548_30325</name>
</gene>
<keyword evidence="4" id="KW-1185">Reference proteome</keyword>
<dbReference type="SUPFAM" id="SSF52833">
    <property type="entry name" value="Thioredoxin-like"/>
    <property type="match status" value="1"/>
</dbReference>
<dbReference type="InterPro" id="IPR051924">
    <property type="entry name" value="GST_Kappa/NadH"/>
</dbReference>
<proteinExistence type="inferred from homology"/>
<evidence type="ECO:0000313" key="3">
    <source>
        <dbReference type="EMBL" id="WVT07060.1"/>
    </source>
</evidence>
<geneLocation type="plasmid" evidence="3 4">
    <name>pSchITTGS70d</name>
</geneLocation>
<dbReference type="InterPro" id="IPR001853">
    <property type="entry name" value="DSBA-like_thioredoxin_dom"/>
</dbReference>
<dbReference type="Pfam" id="PF01323">
    <property type="entry name" value="DSBA"/>
    <property type="match status" value="1"/>
</dbReference>
<accession>A0ABZ2BLE1</accession>
<organism evidence="3 4">
    <name type="scientific">Sinorhizobium chiapasense</name>
    <dbReference type="NCBI Taxonomy" id="501572"/>
    <lineage>
        <taxon>Bacteria</taxon>
        <taxon>Pseudomonadati</taxon>
        <taxon>Pseudomonadota</taxon>
        <taxon>Alphaproteobacteria</taxon>
        <taxon>Hyphomicrobiales</taxon>
        <taxon>Rhizobiaceae</taxon>
        <taxon>Sinorhizobium/Ensifer group</taxon>
        <taxon>Sinorhizobium</taxon>
    </lineage>
</organism>
<evidence type="ECO:0000259" key="2">
    <source>
        <dbReference type="Pfam" id="PF01323"/>
    </source>
</evidence>
<sequence length="198" mass="22016">MTKTVDYFFSIGSPWSFIGLEAFVALAREHGAEIKPFLSTVIEENGGIFSRNRPEARRAYGARDLRRWSQLRGKPLLLDNRPTLGDPTSASRMVIAAYLDGADWLTLTEALQMAFWVEDRDIGDMSVRKTVADDAGFDGGALAAREGDDDVNAKWAADRQHAIRSGVFGFPTFGYDGEIYWGQDNLFFLAMHLSGDKP</sequence>
<dbReference type="EMBL" id="CP133152">
    <property type="protein sequence ID" value="WVT07060.1"/>
    <property type="molecule type" value="Genomic_DNA"/>
</dbReference>
<dbReference type="PANTHER" id="PTHR42943:SF2">
    <property type="entry name" value="GLUTATHIONE S-TRANSFERASE KAPPA 1"/>
    <property type="match status" value="1"/>
</dbReference>
<reference evidence="3" key="1">
    <citation type="submission" date="2023-08" db="EMBL/GenBank/DDBJ databases">
        <title>Complete genome sequence of Sinorhizobium chiapanecum ITTG S70 isolated from Acaciella angustissima nodules in Chiapas-Mexico.</title>
        <authorList>
            <person name="Rincon-Rosales R."/>
            <person name="Rogel M.A."/>
            <person name="Rincon-Medina C.I."/>
            <person name="Guerrero G."/>
            <person name="Manzano-Gomez L.A."/>
            <person name="Lopez-Lopez A."/>
            <person name="Rincon Molina F.A."/>
            <person name="Martinez-Romero E."/>
        </authorList>
    </citation>
    <scope>NUCLEOTIDE SEQUENCE</scope>
    <source>
        <strain evidence="3">ITTG S70</strain>
        <plasmid evidence="3">pSchITTGS70d</plasmid>
    </source>
</reference>